<dbReference type="InterPro" id="IPR052173">
    <property type="entry name" value="Beta-lactam_resp_regulator"/>
</dbReference>
<evidence type="ECO:0000313" key="5">
    <source>
        <dbReference type="Proteomes" id="UP000030140"/>
    </source>
</evidence>
<reference evidence="4 5" key="1">
    <citation type="submission" date="2014-10" db="EMBL/GenBank/DDBJ databases">
        <title>Draft genome sequence of the proteorhodopsin-containing marine bacterium Dokdonia donghaensis.</title>
        <authorList>
            <person name="Gomez-Consarnau L."/>
            <person name="Gonzalez J.M."/>
            <person name="Riedel T."/>
            <person name="Jaenicke S."/>
            <person name="Wagner-Doebler I."/>
            <person name="Fuhrman J.A."/>
        </authorList>
    </citation>
    <scope>NUCLEOTIDE SEQUENCE [LARGE SCALE GENOMIC DNA]</scope>
    <source>
        <strain evidence="4 5">DSW-1</strain>
    </source>
</reference>
<proteinExistence type="predicted"/>
<dbReference type="Gene3D" id="3.30.1150.10">
    <property type="match status" value="1"/>
</dbReference>
<comment type="caution">
    <text evidence="4">The sequence shown here is derived from an EMBL/GenBank/DDBJ whole genome shotgun (WGS) entry which is preliminary data.</text>
</comment>
<dbReference type="PANTHER" id="PTHR34978:SF3">
    <property type="entry name" value="SLR0241 PROTEIN"/>
    <property type="match status" value="1"/>
</dbReference>
<evidence type="ECO:0008006" key="6">
    <source>
        <dbReference type="Google" id="ProtNLM"/>
    </source>
</evidence>
<dbReference type="RefSeq" id="WP_035326790.1">
    <property type="nucleotide sequence ID" value="NZ_CP015125.1"/>
</dbReference>
<dbReference type="OrthoDB" id="1522859at2"/>
<evidence type="ECO:0000259" key="3">
    <source>
        <dbReference type="Pfam" id="PF05569"/>
    </source>
</evidence>
<feature type="transmembrane region" description="Helical" evidence="1">
    <location>
        <begin position="6"/>
        <end position="22"/>
    </location>
</feature>
<dbReference type="Pfam" id="PF05569">
    <property type="entry name" value="Peptidase_M56"/>
    <property type="match status" value="1"/>
</dbReference>
<dbReference type="Proteomes" id="UP000030140">
    <property type="component" value="Unassembled WGS sequence"/>
</dbReference>
<dbReference type="SUPFAM" id="SSF74653">
    <property type="entry name" value="TolA/TonB C-terminal domain"/>
    <property type="match status" value="1"/>
</dbReference>
<feature type="domain" description="TonB C-terminal" evidence="2">
    <location>
        <begin position="459"/>
        <end position="529"/>
    </location>
</feature>
<feature type="transmembrane region" description="Helical" evidence="1">
    <location>
        <begin position="261"/>
        <end position="281"/>
    </location>
</feature>
<dbReference type="InterPro" id="IPR008756">
    <property type="entry name" value="Peptidase_M56"/>
</dbReference>
<feature type="transmembrane region" description="Helical" evidence="1">
    <location>
        <begin position="95"/>
        <end position="113"/>
    </location>
</feature>
<accession>A0A0A2GV52</accession>
<organism evidence="4 5">
    <name type="scientific">Dokdonia donghaensis DSW-1</name>
    <dbReference type="NCBI Taxonomy" id="1300343"/>
    <lineage>
        <taxon>Bacteria</taxon>
        <taxon>Pseudomonadati</taxon>
        <taxon>Bacteroidota</taxon>
        <taxon>Flavobacteriia</taxon>
        <taxon>Flavobacteriales</taxon>
        <taxon>Flavobacteriaceae</taxon>
        <taxon>Dokdonia</taxon>
    </lineage>
</organism>
<dbReference type="GO" id="GO:0055085">
    <property type="term" value="P:transmembrane transport"/>
    <property type="evidence" value="ECO:0007669"/>
    <property type="project" value="InterPro"/>
</dbReference>
<dbReference type="AlphaFoldDB" id="A0A0A2GV52"/>
<dbReference type="Pfam" id="PF03544">
    <property type="entry name" value="TonB_C"/>
    <property type="match status" value="1"/>
</dbReference>
<dbReference type="EMBL" id="JSAQ01000001">
    <property type="protein sequence ID" value="KGO07132.1"/>
    <property type="molecule type" value="Genomic_DNA"/>
</dbReference>
<evidence type="ECO:0000313" key="4">
    <source>
        <dbReference type="EMBL" id="KGO07132.1"/>
    </source>
</evidence>
<keyword evidence="1" id="KW-1133">Transmembrane helix</keyword>
<dbReference type="InterPro" id="IPR037682">
    <property type="entry name" value="TonB_C"/>
</dbReference>
<sequence length="532" mass="60218">MGSYIIQVICFQALFLAVYYLLLRKETFFSYNRIYLLVTPVIALALPFIKIAMLQTVVPVETFASVLPEVVIGDVAVTTPTDVAPVTASFSIPWSQIYMAGVVISLAVLTIKVKKFTSYFSYKQKGSSIIEIPSSTEAFTFFNYIFIGADIDTLSRKQILTHEQIHAKQGHTWDLIFFEILKVVLWFNPITYLYQKNISIVHEYLADQKATEGISKYTYYEELLNTAFGTSKLSFTNTFFNQSLIKKRIVMLQKSKSRQSALIKYLVIVPLILAMLVQVSWAQNAVDNEGKRNFTLVITKFENGKGLYSVMVKDSIKLLPNEMKFINALRDDKSLEIRDIVEQSKNRGVSDEDGEGLAMILMMPLKESVGELAAKYNIKAYTFEELKEMQKNDPSYAASRINFSEVVEKEEVVDIPYAVIENVPTYPGCEDLVGNDAQKVCMSNNVSKYVNRNFNMNIAKDLGLTGVNRIFVSFRINKTGQVDNVRVRAPHEALEEETRRVIYNLPQMKPGTQGGENVGVLYSLPITFQIAK</sequence>
<dbReference type="PATRIC" id="fig|1300343.5.peg.880"/>
<dbReference type="PANTHER" id="PTHR34978">
    <property type="entry name" value="POSSIBLE SENSOR-TRANSDUCER PROTEIN BLAR"/>
    <property type="match status" value="1"/>
</dbReference>
<name>A0A0A2GV52_9FLAO</name>
<evidence type="ECO:0000256" key="1">
    <source>
        <dbReference type="SAM" id="Phobius"/>
    </source>
</evidence>
<protein>
    <recommendedName>
        <fullName evidence="6">BlaR1 peptidase M56</fullName>
    </recommendedName>
</protein>
<gene>
    <name evidence="4" type="ORF">NV36_09980</name>
</gene>
<keyword evidence="5" id="KW-1185">Reference proteome</keyword>
<keyword evidence="1" id="KW-0472">Membrane</keyword>
<keyword evidence="1" id="KW-0812">Transmembrane</keyword>
<evidence type="ECO:0000259" key="2">
    <source>
        <dbReference type="Pfam" id="PF03544"/>
    </source>
</evidence>
<dbReference type="KEGG" id="ddo:I597_0869"/>
<feature type="transmembrane region" description="Helical" evidence="1">
    <location>
        <begin position="34"/>
        <end position="53"/>
    </location>
</feature>
<feature type="domain" description="Peptidase M56" evidence="3">
    <location>
        <begin position="143"/>
        <end position="252"/>
    </location>
</feature>